<evidence type="ECO:0000313" key="2">
    <source>
        <dbReference type="Proteomes" id="UP001302321"/>
    </source>
</evidence>
<gene>
    <name evidence="1" type="ORF">QBC36DRAFT_349412</name>
</gene>
<accession>A0AAN6W1L9</accession>
<reference evidence="1" key="1">
    <citation type="journal article" date="2023" name="Mol. Phylogenet. Evol.">
        <title>Genome-scale phylogeny and comparative genomics of the fungal order Sordariales.</title>
        <authorList>
            <person name="Hensen N."/>
            <person name="Bonometti L."/>
            <person name="Westerberg I."/>
            <person name="Brannstrom I.O."/>
            <person name="Guillou S."/>
            <person name="Cros-Aarteil S."/>
            <person name="Calhoun S."/>
            <person name="Haridas S."/>
            <person name="Kuo A."/>
            <person name="Mondo S."/>
            <person name="Pangilinan J."/>
            <person name="Riley R."/>
            <person name="LaButti K."/>
            <person name="Andreopoulos B."/>
            <person name="Lipzen A."/>
            <person name="Chen C."/>
            <person name="Yan M."/>
            <person name="Daum C."/>
            <person name="Ng V."/>
            <person name="Clum A."/>
            <person name="Steindorff A."/>
            <person name="Ohm R.A."/>
            <person name="Martin F."/>
            <person name="Silar P."/>
            <person name="Natvig D.O."/>
            <person name="Lalanne C."/>
            <person name="Gautier V."/>
            <person name="Ament-Velasquez S.L."/>
            <person name="Kruys A."/>
            <person name="Hutchinson M.I."/>
            <person name="Powell A.J."/>
            <person name="Barry K."/>
            <person name="Miller A.N."/>
            <person name="Grigoriev I.V."/>
            <person name="Debuchy R."/>
            <person name="Gladieux P."/>
            <person name="Hiltunen Thoren M."/>
            <person name="Johannesson H."/>
        </authorList>
    </citation>
    <scope>NUCLEOTIDE SEQUENCE</scope>
    <source>
        <strain evidence="1">CBS 892.96</strain>
    </source>
</reference>
<name>A0AAN6W1L9_9PEZI</name>
<dbReference type="Proteomes" id="UP001302321">
    <property type="component" value="Unassembled WGS sequence"/>
</dbReference>
<sequence>MPSSPSAVIRRAFQLVQKKLGASFPHPVTQQHDVHSRVSTTDASAIICSLSDELDELLQLFKHLSMGLMSILADSKVIYGTVCASSRMVFGLNNAIAIKITGDAESAVNEYRLLSYLKAYVSRFDLGKIWYRMNGTEKHRVSSQLDSLLCQLRSDVFPGDMALGGLQGASCKDARRRVRVSSLPIMSAEQFPDFNFEGSDTASVVYKSFLRSLMPISQAKIVESDGSWGVAAIIHWGWSECVKATKNLTPVDRLDWYEVLSESISPQPDRTWSKPLAGA</sequence>
<organism evidence="1 2">
    <name type="scientific">Triangularia setosa</name>
    <dbReference type="NCBI Taxonomy" id="2587417"/>
    <lineage>
        <taxon>Eukaryota</taxon>
        <taxon>Fungi</taxon>
        <taxon>Dikarya</taxon>
        <taxon>Ascomycota</taxon>
        <taxon>Pezizomycotina</taxon>
        <taxon>Sordariomycetes</taxon>
        <taxon>Sordariomycetidae</taxon>
        <taxon>Sordariales</taxon>
        <taxon>Podosporaceae</taxon>
        <taxon>Triangularia</taxon>
    </lineage>
</organism>
<dbReference type="EMBL" id="MU866407">
    <property type="protein sequence ID" value="KAK4172617.1"/>
    <property type="molecule type" value="Genomic_DNA"/>
</dbReference>
<keyword evidence="2" id="KW-1185">Reference proteome</keyword>
<reference evidence="1" key="2">
    <citation type="submission" date="2023-05" db="EMBL/GenBank/DDBJ databases">
        <authorList>
            <consortium name="Lawrence Berkeley National Laboratory"/>
            <person name="Steindorff A."/>
            <person name="Hensen N."/>
            <person name="Bonometti L."/>
            <person name="Westerberg I."/>
            <person name="Brannstrom I.O."/>
            <person name="Guillou S."/>
            <person name="Cros-Aarteil S."/>
            <person name="Calhoun S."/>
            <person name="Haridas S."/>
            <person name="Kuo A."/>
            <person name="Mondo S."/>
            <person name="Pangilinan J."/>
            <person name="Riley R."/>
            <person name="Labutti K."/>
            <person name="Andreopoulos B."/>
            <person name="Lipzen A."/>
            <person name="Chen C."/>
            <person name="Yanf M."/>
            <person name="Daum C."/>
            <person name="Ng V."/>
            <person name="Clum A."/>
            <person name="Ohm R."/>
            <person name="Martin F."/>
            <person name="Silar P."/>
            <person name="Natvig D."/>
            <person name="Lalanne C."/>
            <person name="Gautier V."/>
            <person name="Ament-Velasquez S.L."/>
            <person name="Kruys A."/>
            <person name="Hutchinson M.I."/>
            <person name="Powell A.J."/>
            <person name="Barry K."/>
            <person name="Miller A.N."/>
            <person name="Grigoriev I.V."/>
            <person name="Debuchy R."/>
            <person name="Gladieux P."/>
            <person name="Thoren M.H."/>
            <person name="Johannesson H."/>
        </authorList>
    </citation>
    <scope>NUCLEOTIDE SEQUENCE</scope>
    <source>
        <strain evidence="1">CBS 892.96</strain>
    </source>
</reference>
<dbReference type="AlphaFoldDB" id="A0AAN6W1L9"/>
<proteinExistence type="predicted"/>
<protein>
    <submittedName>
        <fullName evidence="1">Uncharacterized protein</fullName>
    </submittedName>
</protein>
<evidence type="ECO:0000313" key="1">
    <source>
        <dbReference type="EMBL" id="KAK4172617.1"/>
    </source>
</evidence>
<comment type="caution">
    <text evidence="1">The sequence shown here is derived from an EMBL/GenBank/DDBJ whole genome shotgun (WGS) entry which is preliminary data.</text>
</comment>